<name>A0A5B7F276_PORTR</name>
<reference evidence="1 2" key="1">
    <citation type="submission" date="2019-05" db="EMBL/GenBank/DDBJ databases">
        <title>Another draft genome of Portunus trituberculatus and its Hox gene families provides insights of decapod evolution.</title>
        <authorList>
            <person name="Jeong J.-H."/>
            <person name="Song I."/>
            <person name="Kim S."/>
            <person name="Choi T."/>
            <person name="Kim D."/>
            <person name="Ryu S."/>
            <person name="Kim W."/>
        </authorList>
    </citation>
    <scope>NUCLEOTIDE SEQUENCE [LARGE SCALE GENOMIC DNA]</scope>
    <source>
        <tissue evidence="1">Muscle</tissue>
    </source>
</reference>
<dbReference type="Proteomes" id="UP000324222">
    <property type="component" value="Unassembled WGS sequence"/>
</dbReference>
<organism evidence="1 2">
    <name type="scientific">Portunus trituberculatus</name>
    <name type="common">Swimming crab</name>
    <name type="synonym">Neptunus trituberculatus</name>
    <dbReference type="NCBI Taxonomy" id="210409"/>
    <lineage>
        <taxon>Eukaryota</taxon>
        <taxon>Metazoa</taxon>
        <taxon>Ecdysozoa</taxon>
        <taxon>Arthropoda</taxon>
        <taxon>Crustacea</taxon>
        <taxon>Multicrustacea</taxon>
        <taxon>Malacostraca</taxon>
        <taxon>Eumalacostraca</taxon>
        <taxon>Eucarida</taxon>
        <taxon>Decapoda</taxon>
        <taxon>Pleocyemata</taxon>
        <taxon>Brachyura</taxon>
        <taxon>Eubrachyura</taxon>
        <taxon>Portunoidea</taxon>
        <taxon>Portunidae</taxon>
        <taxon>Portuninae</taxon>
        <taxon>Portunus</taxon>
    </lineage>
</organism>
<accession>A0A5B7F276</accession>
<comment type="caution">
    <text evidence="1">The sequence shown here is derived from an EMBL/GenBank/DDBJ whole genome shotgun (WGS) entry which is preliminary data.</text>
</comment>
<evidence type="ECO:0000313" key="1">
    <source>
        <dbReference type="EMBL" id="MPC41480.1"/>
    </source>
</evidence>
<dbReference type="EMBL" id="VSRR010005073">
    <property type="protein sequence ID" value="MPC41480.1"/>
    <property type="molecule type" value="Genomic_DNA"/>
</dbReference>
<dbReference type="AlphaFoldDB" id="A0A5B7F276"/>
<proteinExistence type="predicted"/>
<evidence type="ECO:0000313" key="2">
    <source>
        <dbReference type="Proteomes" id="UP000324222"/>
    </source>
</evidence>
<keyword evidence="2" id="KW-1185">Reference proteome</keyword>
<sequence>MVYAQRMLVLSCEKPALIGTNPLWFQVLVGDHEKPETEHVITDIECADSTYRQPPSTIAFCHMGSRLVCHHHKVNHVCAKLLLSWLQQTLLVSRQRQ</sequence>
<protein>
    <submittedName>
        <fullName evidence="1">Uncharacterized protein</fullName>
    </submittedName>
</protein>
<gene>
    <name evidence="1" type="ORF">E2C01_035073</name>
</gene>